<accession>A0ABR3FPP5</accession>
<evidence type="ECO:0000313" key="2">
    <source>
        <dbReference type="EMBL" id="KAL0577380.1"/>
    </source>
</evidence>
<proteinExistence type="predicted"/>
<feature type="compositionally biased region" description="Low complexity" evidence="1">
    <location>
        <begin position="36"/>
        <end position="46"/>
    </location>
</feature>
<name>A0ABR3FPP5_9AGAR</name>
<evidence type="ECO:0000313" key="3">
    <source>
        <dbReference type="Proteomes" id="UP001465976"/>
    </source>
</evidence>
<comment type="caution">
    <text evidence="2">The sequence shown here is derived from an EMBL/GenBank/DDBJ whole genome shotgun (WGS) entry which is preliminary data.</text>
</comment>
<gene>
    <name evidence="2" type="ORF">V5O48_004597</name>
</gene>
<reference evidence="2 3" key="1">
    <citation type="submission" date="2024-02" db="EMBL/GenBank/DDBJ databases">
        <title>A draft genome for the cacao thread blight pathogen Marasmius crinis-equi.</title>
        <authorList>
            <person name="Cohen S.P."/>
            <person name="Baruah I.K."/>
            <person name="Amoako-Attah I."/>
            <person name="Bukari Y."/>
            <person name="Meinhardt L.W."/>
            <person name="Bailey B.A."/>
        </authorList>
    </citation>
    <scope>NUCLEOTIDE SEQUENCE [LARGE SCALE GENOMIC DNA]</scope>
    <source>
        <strain evidence="2 3">GH-76</strain>
    </source>
</reference>
<feature type="region of interest" description="Disordered" evidence="1">
    <location>
        <begin position="23"/>
        <end position="56"/>
    </location>
</feature>
<dbReference type="EMBL" id="JBAHYK010000160">
    <property type="protein sequence ID" value="KAL0577380.1"/>
    <property type="molecule type" value="Genomic_DNA"/>
</dbReference>
<organism evidence="2 3">
    <name type="scientific">Marasmius crinis-equi</name>
    <dbReference type="NCBI Taxonomy" id="585013"/>
    <lineage>
        <taxon>Eukaryota</taxon>
        <taxon>Fungi</taxon>
        <taxon>Dikarya</taxon>
        <taxon>Basidiomycota</taxon>
        <taxon>Agaricomycotina</taxon>
        <taxon>Agaricomycetes</taxon>
        <taxon>Agaricomycetidae</taxon>
        <taxon>Agaricales</taxon>
        <taxon>Marasmiineae</taxon>
        <taxon>Marasmiaceae</taxon>
        <taxon>Marasmius</taxon>
    </lineage>
</organism>
<dbReference type="Proteomes" id="UP001465976">
    <property type="component" value="Unassembled WGS sequence"/>
</dbReference>
<sequence>MDYRAKSYSRMLVVDTGCQPLRQTIQPKHRSRLQQPTSPTSWHLHTSPPPPLSTNSNPYLRIVKFFTSLVDELRLDRYVKEDNGRSSRVELEKGRWKVTYRTDRAKAEEGFDLLDLPIIASEHY</sequence>
<keyword evidence="3" id="KW-1185">Reference proteome</keyword>
<protein>
    <submittedName>
        <fullName evidence="2">Uncharacterized protein</fullName>
    </submittedName>
</protein>
<evidence type="ECO:0000256" key="1">
    <source>
        <dbReference type="SAM" id="MobiDB-lite"/>
    </source>
</evidence>